<accession>A0ABT7CB27</accession>
<feature type="transmembrane region" description="Helical" evidence="1">
    <location>
        <begin position="145"/>
        <end position="165"/>
    </location>
</feature>
<feature type="transmembrane region" description="Helical" evidence="1">
    <location>
        <begin position="374"/>
        <end position="396"/>
    </location>
</feature>
<dbReference type="EMBL" id="PXVD01000024">
    <property type="protein sequence ID" value="MDJ1372362.1"/>
    <property type="molecule type" value="Genomic_DNA"/>
</dbReference>
<name>A0ABT7CB27_9MICO</name>
<feature type="transmembrane region" description="Helical" evidence="1">
    <location>
        <begin position="87"/>
        <end position="105"/>
    </location>
</feature>
<keyword evidence="3" id="KW-1185">Reference proteome</keyword>
<dbReference type="Proteomes" id="UP001170379">
    <property type="component" value="Unassembled WGS sequence"/>
</dbReference>
<dbReference type="Gene3D" id="1.20.1250.20">
    <property type="entry name" value="MFS general substrate transporter like domains"/>
    <property type="match status" value="1"/>
</dbReference>
<keyword evidence="1" id="KW-0812">Transmembrane</keyword>
<gene>
    <name evidence="2" type="ORF">C7K25_13450</name>
</gene>
<feature type="transmembrane region" description="Helical" evidence="1">
    <location>
        <begin position="228"/>
        <end position="251"/>
    </location>
</feature>
<comment type="caution">
    <text evidence="2">The sequence shown here is derived from an EMBL/GenBank/DDBJ whole genome shotgun (WGS) entry which is preliminary data.</text>
</comment>
<feature type="transmembrane region" description="Helical" evidence="1">
    <location>
        <begin position="111"/>
        <end position="133"/>
    </location>
</feature>
<evidence type="ECO:0000313" key="2">
    <source>
        <dbReference type="EMBL" id="MDJ1372362.1"/>
    </source>
</evidence>
<sequence>MVSDVTESQGRGNGVDRGGRLTSLQGAVALAAAMGVGRFVYTPALGAMTAQGAIEAETGALLASANYLGYLLGALIMLVGRRLQQPWPFRTSFLLLAITLALMTLPSTAVWFVARILAGLASAFIFVSVAQAVASRRDEGVDPGVVYAGLGAGVMFTGVVGGIAGEQPWQTQWWVAFGFLILALAATWRFNPAPKPVLRVAEPSTESGGHELDTSRLEPKRPRLRASWLLLLWSYGLLGAGYIILGTFLVVQVDEEIGGGLGPWFWAVTGLVAAPSTVIWRKIADRVTPSLAFGLTLVLQVLAGLLPVLVGGIVATVIAAALFGFTFIAAVMLATGMINLGVKGEPAKLTALYSALQLAGPLAVMPIIGSGYSGAFLVSAAINGVAMLLAFGLAWLQRGTGRAAAK</sequence>
<feature type="transmembrane region" description="Helical" evidence="1">
    <location>
        <begin position="21"/>
        <end position="41"/>
    </location>
</feature>
<proteinExistence type="predicted"/>
<keyword evidence="1" id="KW-0472">Membrane</keyword>
<feature type="transmembrane region" description="Helical" evidence="1">
    <location>
        <begin position="61"/>
        <end position="80"/>
    </location>
</feature>
<dbReference type="InterPro" id="IPR010645">
    <property type="entry name" value="MFS_4"/>
</dbReference>
<keyword evidence="1" id="KW-1133">Transmembrane helix</keyword>
<dbReference type="PANTHER" id="PTHR23537">
    <property type="match status" value="1"/>
</dbReference>
<feature type="transmembrane region" description="Helical" evidence="1">
    <location>
        <begin position="349"/>
        <end position="368"/>
    </location>
</feature>
<feature type="transmembrane region" description="Helical" evidence="1">
    <location>
        <begin position="263"/>
        <end position="280"/>
    </location>
</feature>
<evidence type="ECO:0000256" key="1">
    <source>
        <dbReference type="SAM" id="Phobius"/>
    </source>
</evidence>
<evidence type="ECO:0000313" key="3">
    <source>
        <dbReference type="Proteomes" id="UP001170379"/>
    </source>
</evidence>
<reference evidence="2" key="2">
    <citation type="journal article" date="2022" name="Sci. Rep.">
        <title>In silico prediction of the enzymes involved in the degradation of the herbicide molinate by Gulosibacter molinativorax ON4T.</title>
        <authorList>
            <person name="Lopes A.R."/>
            <person name="Bunin E."/>
            <person name="Viana A.T."/>
            <person name="Froufe H."/>
            <person name="Munoz-Merida A."/>
            <person name="Pinho D."/>
            <person name="Figueiredo J."/>
            <person name="Barroso C."/>
            <person name="Vaz-Moreira I."/>
            <person name="Bellanger X."/>
            <person name="Egas C."/>
            <person name="Nunes O.C."/>
        </authorList>
    </citation>
    <scope>NUCLEOTIDE SEQUENCE</scope>
    <source>
        <strain evidence="2">ON4</strain>
    </source>
</reference>
<feature type="transmembrane region" description="Helical" evidence="1">
    <location>
        <begin position="171"/>
        <end position="190"/>
    </location>
</feature>
<organism evidence="2 3">
    <name type="scientific">Gulosibacter molinativorax</name>
    <dbReference type="NCBI Taxonomy" id="256821"/>
    <lineage>
        <taxon>Bacteria</taxon>
        <taxon>Bacillati</taxon>
        <taxon>Actinomycetota</taxon>
        <taxon>Actinomycetes</taxon>
        <taxon>Micrococcales</taxon>
        <taxon>Microbacteriaceae</taxon>
        <taxon>Gulosibacter</taxon>
    </lineage>
</organism>
<dbReference type="Pfam" id="PF06779">
    <property type="entry name" value="MFS_4"/>
    <property type="match status" value="1"/>
</dbReference>
<dbReference type="SUPFAM" id="SSF103473">
    <property type="entry name" value="MFS general substrate transporter"/>
    <property type="match status" value="1"/>
</dbReference>
<feature type="transmembrane region" description="Helical" evidence="1">
    <location>
        <begin position="292"/>
        <end position="314"/>
    </location>
</feature>
<dbReference type="InterPro" id="IPR036259">
    <property type="entry name" value="MFS_trans_sf"/>
</dbReference>
<dbReference type="PANTHER" id="PTHR23537:SF1">
    <property type="entry name" value="SUGAR TRANSPORTER"/>
    <property type="match status" value="1"/>
</dbReference>
<feature type="transmembrane region" description="Helical" evidence="1">
    <location>
        <begin position="320"/>
        <end position="342"/>
    </location>
</feature>
<reference evidence="2" key="1">
    <citation type="submission" date="2018-03" db="EMBL/GenBank/DDBJ databases">
        <authorList>
            <person name="Nunes O.C."/>
            <person name="Lopes A.R."/>
            <person name="Froufe H."/>
            <person name="Munoz-Merida A."/>
            <person name="Barroso C."/>
            <person name="Egas C."/>
        </authorList>
    </citation>
    <scope>NUCLEOTIDE SEQUENCE</scope>
    <source>
        <strain evidence="2">ON4</strain>
    </source>
</reference>
<protein>
    <submittedName>
        <fullName evidence="2">MFS transporter</fullName>
    </submittedName>
</protein>